<dbReference type="InterPro" id="IPR036291">
    <property type="entry name" value="NAD(P)-bd_dom_sf"/>
</dbReference>
<keyword evidence="2" id="KW-1133">Transmembrane helix</keyword>
<evidence type="ECO:0000256" key="3">
    <source>
        <dbReference type="SAM" id="SignalP"/>
    </source>
</evidence>
<dbReference type="InterPro" id="IPR013332">
    <property type="entry name" value="KPR_N"/>
</dbReference>
<reference evidence="7 8" key="1">
    <citation type="submission" date="2024-02" db="EMBL/GenBank/DDBJ databases">
        <authorList>
            <person name="Chen Y."/>
            <person name="Shah S."/>
            <person name="Dougan E. K."/>
            <person name="Thang M."/>
            <person name="Chan C."/>
        </authorList>
    </citation>
    <scope>NUCLEOTIDE SEQUENCE [LARGE SCALE GENOMIC DNA]</scope>
</reference>
<dbReference type="Pfam" id="PF00106">
    <property type="entry name" value="adh_short"/>
    <property type="match status" value="1"/>
</dbReference>
<dbReference type="Proteomes" id="UP001642464">
    <property type="component" value="Unassembled WGS sequence"/>
</dbReference>
<feature type="transmembrane region" description="Helical" evidence="2">
    <location>
        <begin position="258"/>
        <end position="280"/>
    </location>
</feature>
<feature type="transmembrane region" description="Helical" evidence="2">
    <location>
        <begin position="222"/>
        <end position="246"/>
    </location>
</feature>
<keyword evidence="2" id="KW-0812">Transmembrane</keyword>
<dbReference type="InterPro" id="IPR002347">
    <property type="entry name" value="SDR_fam"/>
</dbReference>
<dbReference type="EMBL" id="CAXAMM010012224">
    <property type="protein sequence ID" value="CAK9028251.1"/>
    <property type="molecule type" value="Genomic_DNA"/>
</dbReference>
<feature type="compositionally biased region" description="Basic and acidic residues" evidence="1">
    <location>
        <begin position="524"/>
        <end position="571"/>
    </location>
</feature>
<keyword evidence="3" id="KW-0732">Signal</keyword>
<dbReference type="InterPro" id="IPR036514">
    <property type="entry name" value="SGNH_hydro_sf"/>
</dbReference>
<dbReference type="Gene3D" id="1.10.1040.10">
    <property type="entry name" value="N-(1-d-carboxylethyl)-l-norvaline Dehydrogenase, domain 2"/>
    <property type="match status" value="1"/>
</dbReference>
<accession>A0ABP0KNR4</accession>
<keyword evidence="2" id="KW-0472">Membrane</keyword>
<feature type="transmembrane region" description="Helical" evidence="2">
    <location>
        <begin position="187"/>
        <end position="210"/>
    </location>
</feature>
<evidence type="ECO:0000313" key="7">
    <source>
        <dbReference type="EMBL" id="CAK9028251.1"/>
    </source>
</evidence>
<dbReference type="Gene3D" id="3.40.50.1110">
    <property type="entry name" value="SGNH hydrolase"/>
    <property type="match status" value="1"/>
</dbReference>
<feature type="domain" description="Ketopantoate reductase N-terminal" evidence="4">
    <location>
        <begin position="1143"/>
        <end position="1245"/>
    </location>
</feature>
<feature type="transmembrane region" description="Helical" evidence="2">
    <location>
        <begin position="425"/>
        <end position="446"/>
    </location>
</feature>
<dbReference type="Pfam" id="PF13472">
    <property type="entry name" value="Lipase_GDSL_2"/>
    <property type="match status" value="1"/>
</dbReference>
<evidence type="ECO:0000313" key="8">
    <source>
        <dbReference type="Proteomes" id="UP001642464"/>
    </source>
</evidence>
<sequence length="1445" mass="157657">MGVSAVALTLINLGVCPSLAYEIQGQEADASALETEMLLRKEPRQFELLEADSQAASQSTQSPSSDFDSSSGLWREIRKRAKITAEEPFSAEGPPAVVYSAQTASAAATIIMGMTTAFMGLFCLTQANHPPLQQATWKTLNSCLSFFSALLVYYLVREITNLMVTDEMVAEEASIKGLRRGTGTMPAMAHSGTGAVLVALLRFFLSLILQQSLLVLGRQRKVLVSVTYTFGAQLVGMLGADAFASWQEAPSWTASPAASFGLVCITILILAFVFSTARFLRSKVSDADDELKEKWRQSDSTIVSMTISLTLLQFWRFVLAGRLPHFSGIQRSEYKNSETAYLFVTLPFLLLMILLEKAFSLVQAPAEGTSGMTMWMHHALAILSLMPRIFAFASAWCALFCAKWLDYGILMQGELASAGDVMKGEMYTAMIMTGIGFACSLLFNLWCEKMPGMSCFLALLSEVCCFLVSLSWDSTFQMACAFSKDQTKSNFDQVFARCTQCQWMCIVLIPSWLFFVHPRAQAEENGPKDGAEVEKDAKGASQKPAEKLPESQAPMKEEPKEQPEEQPKEQPKAGSSHQVRIACLGDSNTVGGGRDGAYPARLQAKLDGQAGIGAFLVKSFGVNGAVAVNTPGKKCYVKERRYVDATHFHAHVHVVMLGTNDAGHIHGEPERVGEAIAALVKDLRRGGIAAASKYPKFVIVQPPGAKARHQENLKTHVYPSLRKVVRSIKDATLVDLELKPMAYATDQVRGLDHAGRHVLWMRETSVVQDNPLSNDPDRVAVVTGGSRGIGKGIAVALGEAGATVYITGRSLKKSSPPDTNKTDTEGSLEETCKLVTEAGGECIPLAVDNTDDRKVQGFLNEITKKHGHISVLVNNAFSGVSYMEKHVGEPFWQKGPEAWDAINKVGLRSHYVASSYGAALMSGMKPGLIVNVGSFGGLSYIVDVAYGIGKAAMDRMAADMAIELETKSITMVSVWPGLVQTEKLQDGAIPFERLQPRRGLAPGVPQADFGEMFNTPLAETPLFVGRTLAALARDRSMLQFSGKVLIPAVMASGYGIVDERGVRSPPFTSVKFMASYLFKSFLQYYDLWKAILPSPAPSDACADALRSTGCRLNPLGKKHCELWHLTVQSICGDLQIPREKLDQVVNTEELDKEAKFDADVIVLACKAWEVERCLRMCAPWCGEKTVVLPLQNGVDGMNTARSIVTSWGKGHPLVGWCNIVAAIQEPGLIKHWAANPPAVYFGEFEGQATARTKQLETIFAACKGVAVHLEPDALCACWEKFSFICSTTAVQATAGPTATQNLIPQVPELEQMWRSAMQEIMAVARAHGINYKEEWIEKRIPVLAEAVGATTSCSRDLWAGRHSELEDLLGSAHRMGLAKGVPTPVISTCYRTLTVRDRVARREVTMPIYPMMEGQKILGTICNHRGQQLPADRTLVQKKAEEQLS</sequence>
<feature type="domain" description="SGNH hydrolase-type esterase" evidence="6">
    <location>
        <begin position="583"/>
        <end position="738"/>
    </location>
</feature>
<dbReference type="Pfam" id="PF08546">
    <property type="entry name" value="ApbA_C"/>
    <property type="match status" value="1"/>
</dbReference>
<evidence type="ECO:0000259" key="5">
    <source>
        <dbReference type="Pfam" id="PF08546"/>
    </source>
</evidence>
<dbReference type="SUPFAM" id="SSF52266">
    <property type="entry name" value="SGNH hydrolase"/>
    <property type="match status" value="1"/>
</dbReference>
<feature type="region of interest" description="Disordered" evidence="1">
    <location>
        <begin position="51"/>
        <end position="71"/>
    </location>
</feature>
<feature type="transmembrane region" description="Helical" evidence="2">
    <location>
        <begin position="453"/>
        <end position="472"/>
    </location>
</feature>
<feature type="chain" id="PRO_5046807886" evidence="3">
    <location>
        <begin position="21"/>
        <end position="1445"/>
    </location>
</feature>
<name>A0ABP0KNR4_9DINO</name>
<dbReference type="PANTHER" id="PTHR44147">
    <property type="entry name" value="DEHYDROGENASE/REDUCTASE SDR FAMILY MEMBER 1"/>
    <property type="match status" value="1"/>
</dbReference>
<feature type="transmembrane region" description="Helical" evidence="2">
    <location>
        <begin position="339"/>
        <end position="359"/>
    </location>
</feature>
<feature type="transmembrane region" description="Helical" evidence="2">
    <location>
        <begin position="136"/>
        <end position="156"/>
    </location>
</feature>
<protein>
    <submittedName>
        <fullName evidence="7">Dehydrogenase/reductase SDR family member 1</fullName>
    </submittedName>
</protein>
<comment type="caution">
    <text evidence="7">The sequence shown here is derived from an EMBL/GenBank/DDBJ whole genome shotgun (WGS) entry which is preliminary data.</text>
</comment>
<evidence type="ECO:0000256" key="2">
    <source>
        <dbReference type="SAM" id="Phobius"/>
    </source>
</evidence>
<evidence type="ECO:0000259" key="4">
    <source>
        <dbReference type="Pfam" id="PF02558"/>
    </source>
</evidence>
<feature type="domain" description="Ketopantoate reductase C-terminal" evidence="5">
    <location>
        <begin position="1277"/>
        <end position="1394"/>
    </location>
</feature>
<feature type="transmembrane region" description="Helical" evidence="2">
    <location>
        <begin position="380"/>
        <end position="405"/>
    </location>
</feature>
<dbReference type="SUPFAM" id="SSF48179">
    <property type="entry name" value="6-phosphogluconate dehydrogenase C-terminal domain-like"/>
    <property type="match status" value="1"/>
</dbReference>
<dbReference type="Pfam" id="PF02558">
    <property type="entry name" value="ApbA"/>
    <property type="match status" value="1"/>
</dbReference>
<gene>
    <name evidence="7" type="ORF">SCF082_LOCUS18265</name>
</gene>
<dbReference type="PANTHER" id="PTHR44147:SF2">
    <property type="entry name" value="DEHYDROGENASE_REDUCTASE SDR FAMILY MEMBER 1"/>
    <property type="match status" value="1"/>
</dbReference>
<dbReference type="InterPro" id="IPR013830">
    <property type="entry name" value="SGNH_hydro"/>
</dbReference>
<organism evidence="7 8">
    <name type="scientific">Durusdinium trenchii</name>
    <dbReference type="NCBI Taxonomy" id="1381693"/>
    <lineage>
        <taxon>Eukaryota</taxon>
        <taxon>Sar</taxon>
        <taxon>Alveolata</taxon>
        <taxon>Dinophyceae</taxon>
        <taxon>Suessiales</taxon>
        <taxon>Symbiodiniaceae</taxon>
        <taxon>Durusdinium</taxon>
    </lineage>
</organism>
<dbReference type="Gene3D" id="3.40.50.720">
    <property type="entry name" value="NAD(P)-binding Rossmann-like Domain"/>
    <property type="match status" value="2"/>
</dbReference>
<feature type="transmembrane region" description="Helical" evidence="2">
    <location>
        <begin position="301"/>
        <end position="319"/>
    </location>
</feature>
<feature type="signal peptide" evidence="3">
    <location>
        <begin position="1"/>
        <end position="20"/>
    </location>
</feature>
<dbReference type="InterPro" id="IPR013328">
    <property type="entry name" value="6PGD_dom2"/>
</dbReference>
<feature type="region of interest" description="Disordered" evidence="1">
    <location>
        <begin position="524"/>
        <end position="578"/>
    </location>
</feature>
<proteinExistence type="predicted"/>
<dbReference type="PRINTS" id="PR00081">
    <property type="entry name" value="GDHRDH"/>
</dbReference>
<dbReference type="InterPro" id="IPR008927">
    <property type="entry name" value="6-PGluconate_DH-like_C_sf"/>
</dbReference>
<evidence type="ECO:0000259" key="6">
    <source>
        <dbReference type="Pfam" id="PF13472"/>
    </source>
</evidence>
<feature type="transmembrane region" description="Helical" evidence="2">
    <location>
        <begin position="104"/>
        <end position="124"/>
    </location>
</feature>
<keyword evidence="8" id="KW-1185">Reference proteome</keyword>
<dbReference type="InterPro" id="IPR013752">
    <property type="entry name" value="KPA_reductase"/>
</dbReference>
<dbReference type="SUPFAM" id="SSF51735">
    <property type="entry name" value="NAD(P)-binding Rossmann-fold domains"/>
    <property type="match status" value="1"/>
</dbReference>
<evidence type="ECO:0000256" key="1">
    <source>
        <dbReference type="SAM" id="MobiDB-lite"/>
    </source>
</evidence>